<organism evidence="1 2">
    <name type="scientific">Solanum commersonii</name>
    <name type="common">Commerson's wild potato</name>
    <name type="synonym">Commerson's nightshade</name>
    <dbReference type="NCBI Taxonomy" id="4109"/>
    <lineage>
        <taxon>Eukaryota</taxon>
        <taxon>Viridiplantae</taxon>
        <taxon>Streptophyta</taxon>
        <taxon>Embryophyta</taxon>
        <taxon>Tracheophyta</taxon>
        <taxon>Spermatophyta</taxon>
        <taxon>Magnoliopsida</taxon>
        <taxon>eudicotyledons</taxon>
        <taxon>Gunneridae</taxon>
        <taxon>Pentapetalae</taxon>
        <taxon>asterids</taxon>
        <taxon>lamiids</taxon>
        <taxon>Solanales</taxon>
        <taxon>Solanaceae</taxon>
        <taxon>Solanoideae</taxon>
        <taxon>Solaneae</taxon>
        <taxon>Solanum</taxon>
    </lineage>
</organism>
<comment type="caution">
    <text evidence="1">The sequence shown here is derived from an EMBL/GenBank/DDBJ whole genome shotgun (WGS) entry which is preliminary data.</text>
</comment>
<evidence type="ECO:0000313" key="1">
    <source>
        <dbReference type="EMBL" id="KAG5571238.1"/>
    </source>
</evidence>
<gene>
    <name evidence="1" type="ORF">H5410_061004</name>
</gene>
<sequence>MAETILQGRGYGTIRKYNSNGGVERLAASQIPANHEEESNSRTIRNGHVFGGEWRRSLPREVVITQGGITYYIPIWLESKARLKYHLSRGGSGWRRRCRFISG</sequence>
<proteinExistence type="predicted"/>
<keyword evidence="2" id="KW-1185">Reference proteome</keyword>
<evidence type="ECO:0000313" key="2">
    <source>
        <dbReference type="Proteomes" id="UP000824120"/>
    </source>
</evidence>
<reference evidence="1 2" key="1">
    <citation type="submission" date="2020-09" db="EMBL/GenBank/DDBJ databases">
        <title>De no assembly of potato wild relative species, Solanum commersonii.</title>
        <authorList>
            <person name="Cho K."/>
        </authorList>
    </citation>
    <scope>NUCLEOTIDE SEQUENCE [LARGE SCALE GENOMIC DNA]</scope>
    <source>
        <strain evidence="1">LZ3.2</strain>
        <tissue evidence="1">Leaf</tissue>
    </source>
</reference>
<dbReference type="AlphaFoldDB" id="A0A9J5W892"/>
<dbReference type="Proteomes" id="UP000824120">
    <property type="component" value="Chromosome 12"/>
</dbReference>
<dbReference type="EMBL" id="JACXVP010000012">
    <property type="protein sequence ID" value="KAG5571238.1"/>
    <property type="molecule type" value="Genomic_DNA"/>
</dbReference>
<protein>
    <submittedName>
        <fullName evidence="1">Uncharacterized protein</fullName>
    </submittedName>
</protein>
<accession>A0A9J5W892</accession>
<name>A0A9J5W892_SOLCO</name>